<proteinExistence type="predicted"/>
<organism evidence="3">
    <name type="scientific">marine sediment metagenome</name>
    <dbReference type="NCBI Taxonomy" id="412755"/>
    <lineage>
        <taxon>unclassified sequences</taxon>
        <taxon>metagenomes</taxon>
        <taxon>ecological metagenomes</taxon>
    </lineage>
</organism>
<comment type="caution">
    <text evidence="3">The sequence shown here is derived from an EMBL/GenBank/DDBJ whole genome shotgun (WGS) entry which is preliminary data.</text>
</comment>
<evidence type="ECO:0000259" key="2">
    <source>
        <dbReference type="Pfam" id="PF09851"/>
    </source>
</evidence>
<reference evidence="3" key="1">
    <citation type="journal article" date="2015" name="Nature">
        <title>Complex archaea that bridge the gap between prokaryotes and eukaryotes.</title>
        <authorList>
            <person name="Spang A."/>
            <person name="Saw J.H."/>
            <person name="Jorgensen S.L."/>
            <person name="Zaremba-Niedzwiedzka K."/>
            <person name="Martijn J."/>
            <person name="Lind A.E."/>
            <person name="van Eijk R."/>
            <person name="Schleper C."/>
            <person name="Guy L."/>
            <person name="Ettema T.J."/>
        </authorList>
    </citation>
    <scope>NUCLEOTIDE SEQUENCE</scope>
</reference>
<keyword evidence="1" id="KW-1133">Transmembrane helix</keyword>
<feature type="transmembrane region" description="Helical" evidence="1">
    <location>
        <begin position="12"/>
        <end position="32"/>
    </location>
</feature>
<accession>A0A0F9MHP0</accession>
<sequence length="76" mass="8777">MMGFGMMGGWGFFGIFFMIIVIVGIVLLVVWLNRKQPEKQSSNIDESALDILKKRYALGEISKEDYERMKKEISQD</sequence>
<name>A0A0F9MHP0_9ZZZZ</name>
<protein>
    <recommendedName>
        <fullName evidence="2">SHOCT domain-containing protein</fullName>
    </recommendedName>
</protein>
<dbReference type="EMBL" id="LAZR01005580">
    <property type="protein sequence ID" value="KKM98766.1"/>
    <property type="molecule type" value="Genomic_DNA"/>
</dbReference>
<gene>
    <name evidence="3" type="ORF">LCGC14_1154620</name>
</gene>
<keyword evidence="1" id="KW-0812">Transmembrane</keyword>
<dbReference type="Pfam" id="PF09851">
    <property type="entry name" value="SHOCT"/>
    <property type="match status" value="1"/>
</dbReference>
<dbReference type="AlphaFoldDB" id="A0A0F9MHP0"/>
<feature type="domain" description="SHOCT" evidence="2">
    <location>
        <begin position="48"/>
        <end position="73"/>
    </location>
</feature>
<evidence type="ECO:0000313" key="3">
    <source>
        <dbReference type="EMBL" id="KKM98766.1"/>
    </source>
</evidence>
<evidence type="ECO:0000256" key="1">
    <source>
        <dbReference type="SAM" id="Phobius"/>
    </source>
</evidence>
<dbReference type="InterPro" id="IPR018649">
    <property type="entry name" value="SHOCT"/>
</dbReference>
<keyword evidence="1" id="KW-0472">Membrane</keyword>